<protein>
    <recommendedName>
        <fullName evidence="13">Farnesyl pyrophosphate synthase</fullName>
    </recommendedName>
</protein>
<sequence>MTRKINGANETERFLEVYETLRKDILSELPKYNMPVDGAKHVEHVLDYNIRGGKMNRGIMVLTALEALKPGKLSADEIFKAQTLGWCIEFLQAFFLIADDIMDGSITRRGQPCWYKVENVGLMAINDGFIVESAIYQLLRKYFKSDDCYGDLLELFHEVTYQTELGQLMDLITAPEDHVDLSKFSIQKHAWIVEYKTAYYSFYLPIAAAMRMAGVKEEKAYKQALDVLIPLGEYFQVQDDYLDCYGTPEQIGKIGTDIQDNKCSWLIVQALTRASPQQRKLLDDNYGKKNETNVAVVKSIYQELEIDQVFQKYEAASKKRIEALIAKVDGELLPREMLTKFLERIFK</sequence>
<dbReference type="PANTHER" id="PTHR11525">
    <property type="entry name" value="FARNESYL-PYROPHOSPHATE SYNTHETASE"/>
    <property type="match status" value="1"/>
</dbReference>
<comment type="pathway">
    <text evidence="3">Isoprenoid biosynthesis; farnesyl diphosphate biosynthesis; farnesyl diphosphate from geranyl diphosphate and isopentenyl diphosphate: step 1/1.</text>
</comment>
<dbReference type="SFLD" id="SFLDS00005">
    <property type="entry name" value="Isoprenoid_Synthase_Type_I"/>
    <property type="match status" value="1"/>
</dbReference>
<comment type="similarity">
    <text evidence="4 10">Belongs to the FPP/GGPP synthase family.</text>
</comment>
<dbReference type="GO" id="GO:0004161">
    <property type="term" value="F:dimethylallyltranstransferase activity"/>
    <property type="evidence" value="ECO:0007669"/>
    <property type="project" value="TreeGrafter"/>
</dbReference>
<evidence type="ECO:0000313" key="11">
    <source>
        <dbReference type="EMBL" id="TPX32355.1"/>
    </source>
</evidence>
<dbReference type="PROSITE" id="PS00723">
    <property type="entry name" value="POLYPRENYL_SYNTHASE_1"/>
    <property type="match status" value="1"/>
</dbReference>
<dbReference type="InterPro" id="IPR008949">
    <property type="entry name" value="Isoprenoid_synthase_dom_sf"/>
</dbReference>
<evidence type="ECO:0000256" key="7">
    <source>
        <dbReference type="ARBA" id="ARBA00022723"/>
    </source>
</evidence>
<dbReference type="Pfam" id="PF00348">
    <property type="entry name" value="polyprenyl_synt"/>
    <property type="match status" value="1"/>
</dbReference>
<evidence type="ECO:0000256" key="9">
    <source>
        <dbReference type="ARBA" id="ARBA00023098"/>
    </source>
</evidence>
<dbReference type="Proteomes" id="UP000319731">
    <property type="component" value="Unassembled WGS sequence"/>
</dbReference>
<comment type="cofactor">
    <cofactor evidence="1">
        <name>Mg(2+)</name>
        <dbReference type="ChEBI" id="CHEBI:18420"/>
    </cofactor>
</comment>
<dbReference type="FunFam" id="1.10.600.10:FF:000006">
    <property type="entry name" value="Farnesyl pyrophosphate synthase"/>
    <property type="match status" value="1"/>
</dbReference>
<evidence type="ECO:0000256" key="5">
    <source>
        <dbReference type="ARBA" id="ARBA00022516"/>
    </source>
</evidence>
<dbReference type="STRING" id="1806994.A0A507C457"/>
<dbReference type="PANTHER" id="PTHR11525:SF0">
    <property type="entry name" value="FARNESYL PYROPHOSPHATE SYNTHASE"/>
    <property type="match status" value="1"/>
</dbReference>
<keyword evidence="6 10" id="KW-0808">Transferase</keyword>
<evidence type="ECO:0000256" key="1">
    <source>
        <dbReference type="ARBA" id="ARBA00001946"/>
    </source>
</evidence>
<organism evidence="11 12">
    <name type="scientific">Synchytrium microbalum</name>
    <dbReference type="NCBI Taxonomy" id="1806994"/>
    <lineage>
        <taxon>Eukaryota</taxon>
        <taxon>Fungi</taxon>
        <taxon>Fungi incertae sedis</taxon>
        <taxon>Chytridiomycota</taxon>
        <taxon>Chytridiomycota incertae sedis</taxon>
        <taxon>Chytridiomycetes</taxon>
        <taxon>Synchytriales</taxon>
        <taxon>Synchytriaceae</taxon>
        <taxon>Synchytrium</taxon>
    </lineage>
</organism>
<dbReference type="GO" id="GO:0005737">
    <property type="term" value="C:cytoplasm"/>
    <property type="evidence" value="ECO:0007669"/>
    <property type="project" value="TreeGrafter"/>
</dbReference>
<gene>
    <name evidence="11" type="ORF">SmJEL517_g04521</name>
</gene>
<dbReference type="EMBL" id="QEAO01000031">
    <property type="protein sequence ID" value="TPX32355.1"/>
    <property type="molecule type" value="Genomic_DNA"/>
</dbReference>
<dbReference type="GO" id="GO:0045337">
    <property type="term" value="P:farnesyl diphosphate biosynthetic process"/>
    <property type="evidence" value="ECO:0007669"/>
    <property type="project" value="TreeGrafter"/>
</dbReference>
<comment type="pathway">
    <text evidence="2">Isoprenoid biosynthesis; geranyl diphosphate biosynthesis; geranyl diphosphate from dimethylallyl diphosphate and isopentenyl diphosphate: step 1/1.</text>
</comment>
<keyword evidence="8" id="KW-0460">Magnesium</keyword>
<evidence type="ECO:0000256" key="2">
    <source>
        <dbReference type="ARBA" id="ARBA00004932"/>
    </source>
</evidence>
<keyword evidence="5" id="KW-0444">Lipid biosynthesis</keyword>
<dbReference type="GO" id="GO:0046872">
    <property type="term" value="F:metal ion binding"/>
    <property type="evidence" value="ECO:0007669"/>
    <property type="project" value="UniProtKB-KW"/>
</dbReference>
<evidence type="ECO:0000313" key="12">
    <source>
        <dbReference type="Proteomes" id="UP000319731"/>
    </source>
</evidence>
<dbReference type="SFLD" id="SFLDG01017">
    <property type="entry name" value="Polyprenyl_Transferase_Like"/>
    <property type="match status" value="1"/>
</dbReference>
<dbReference type="InterPro" id="IPR039702">
    <property type="entry name" value="FPS1-like"/>
</dbReference>
<dbReference type="CDD" id="cd00685">
    <property type="entry name" value="Trans_IPPS_HT"/>
    <property type="match status" value="1"/>
</dbReference>
<dbReference type="SUPFAM" id="SSF48576">
    <property type="entry name" value="Terpenoid synthases"/>
    <property type="match status" value="1"/>
</dbReference>
<name>A0A507C457_9FUNG</name>
<dbReference type="RefSeq" id="XP_031023580.1">
    <property type="nucleotide sequence ID" value="XM_031170449.1"/>
</dbReference>
<dbReference type="InterPro" id="IPR033749">
    <property type="entry name" value="Polyprenyl_synt_CS"/>
</dbReference>
<dbReference type="AlphaFoldDB" id="A0A507C457"/>
<dbReference type="PROSITE" id="PS00444">
    <property type="entry name" value="POLYPRENYL_SYNTHASE_2"/>
    <property type="match status" value="1"/>
</dbReference>
<keyword evidence="9" id="KW-0443">Lipid metabolism</keyword>
<comment type="caution">
    <text evidence="11">The sequence shown here is derived from an EMBL/GenBank/DDBJ whole genome shotgun (WGS) entry which is preliminary data.</text>
</comment>
<evidence type="ECO:0008006" key="13">
    <source>
        <dbReference type="Google" id="ProtNLM"/>
    </source>
</evidence>
<dbReference type="GeneID" id="42005746"/>
<evidence type="ECO:0000256" key="8">
    <source>
        <dbReference type="ARBA" id="ARBA00022842"/>
    </source>
</evidence>
<keyword evidence="12" id="KW-1185">Reference proteome</keyword>
<evidence type="ECO:0000256" key="3">
    <source>
        <dbReference type="ARBA" id="ARBA00005035"/>
    </source>
</evidence>
<proteinExistence type="inferred from homology"/>
<reference evidence="11 12" key="1">
    <citation type="journal article" date="2019" name="Sci. Rep.">
        <title>Comparative genomics of chytrid fungi reveal insights into the obligate biotrophic and pathogenic lifestyle of Synchytrium endobioticum.</title>
        <authorList>
            <person name="van de Vossenberg B.T.L.H."/>
            <person name="Warris S."/>
            <person name="Nguyen H.D.T."/>
            <person name="van Gent-Pelzer M.P.E."/>
            <person name="Joly D.L."/>
            <person name="van de Geest H.C."/>
            <person name="Bonants P.J.M."/>
            <person name="Smith D.S."/>
            <person name="Levesque C.A."/>
            <person name="van der Lee T.A.J."/>
        </authorList>
    </citation>
    <scope>NUCLEOTIDE SEQUENCE [LARGE SCALE GENOMIC DNA]</scope>
    <source>
        <strain evidence="11 12">JEL517</strain>
    </source>
</reference>
<accession>A0A507C457</accession>
<keyword evidence="7" id="KW-0479">Metal-binding</keyword>
<dbReference type="GO" id="GO:0004337">
    <property type="term" value="F:(2E,6E)-farnesyl diphosphate synthase activity"/>
    <property type="evidence" value="ECO:0007669"/>
    <property type="project" value="TreeGrafter"/>
</dbReference>
<dbReference type="InterPro" id="IPR000092">
    <property type="entry name" value="Polyprenyl_synt"/>
</dbReference>
<dbReference type="Gene3D" id="1.10.600.10">
    <property type="entry name" value="Farnesyl Diphosphate Synthase"/>
    <property type="match status" value="1"/>
</dbReference>
<evidence type="ECO:0000256" key="6">
    <source>
        <dbReference type="ARBA" id="ARBA00022679"/>
    </source>
</evidence>
<dbReference type="OrthoDB" id="10257492at2759"/>
<evidence type="ECO:0000256" key="4">
    <source>
        <dbReference type="ARBA" id="ARBA00006706"/>
    </source>
</evidence>
<evidence type="ECO:0000256" key="10">
    <source>
        <dbReference type="RuleBase" id="RU004466"/>
    </source>
</evidence>